<name>A0A9N9K4I5_9GLOM</name>
<dbReference type="OrthoDB" id="2378818at2759"/>
<dbReference type="SUPFAM" id="SSF57889">
    <property type="entry name" value="Cysteine-rich domain"/>
    <property type="match status" value="1"/>
</dbReference>
<keyword evidence="2" id="KW-0808">Transferase</keyword>
<dbReference type="PANTHER" id="PTHR24351">
    <property type="entry name" value="RIBOSOMAL PROTEIN S6 KINASE"/>
    <property type="match status" value="1"/>
</dbReference>
<dbReference type="GO" id="GO:0005524">
    <property type="term" value="F:ATP binding"/>
    <property type="evidence" value="ECO:0007669"/>
    <property type="project" value="UniProtKB-KW"/>
</dbReference>
<evidence type="ECO:0000259" key="6">
    <source>
        <dbReference type="PROSITE" id="PS50011"/>
    </source>
</evidence>
<gene>
    <name evidence="7" type="ORF">CPELLU_LOCUS18583</name>
</gene>
<sequence>HKEGSWLGLLKSYIADLGLSRKNEECILKNGIYGVMPYIAPEVLLGQEYTSAADIYSFGVIMVEMTTGIRPFYGHSKQRPTAETILCKLSEWHNFINESDESDGEFDELVELDLFDDNSAEVDEKSKIRSEFMAADMKIQELSITLQGHPDITSPYNCVTCNFDACSSHCKPDEICEPKSHCQNRHPLRYAQIPTMWMCDECRKICYGRRLRCKQCDYELCSTCLANEDLAYLMANCSSPQDDLFFLTL</sequence>
<feature type="non-terminal residue" evidence="7">
    <location>
        <position position="1"/>
    </location>
</feature>
<keyword evidence="4" id="KW-0418">Kinase</keyword>
<dbReference type="AlphaFoldDB" id="A0A9N9K4I5"/>
<protein>
    <submittedName>
        <fullName evidence="7">6971_t:CDS:1</fullName>
    </submittedName>
</protein>
<dbReference type="Proteomes" id="UP000789759">
    <property type="component" value="Unassembled WGS sequence"/>
</dbReference>
<keyword evidence="8" id="KW-1185">Reference proteome</keyword>
<dbReference type="InterPro" id="IPR000719">
    <property type="entry name" value="Prot_kinase_dom"/>
</dbReference>
<evidence type="ECO:0000313" key="7">
    <source>
        <dbReference type="EMBL" id="CAG8810418.1"/>
    </source>
</evidence>
<keyword evidence="3" id="KW-0547">Nucleotide-binding</keyword>
<feature type="domain" description="Protein kinase" evidence="6">
    <location>
        <begin position="1"/>
        <end position="133"/>
    </location>
</feature>
<feature type="non-terminal residue" evidence="7">
    <location>
        <position position="249"/>
    </location>
</feature>
<dbReference type="EMBL" id="CAJVQA010037944">
    <property type="protein sequence ID" value="CAG8810418.1"/>
    <property type="molecule type" value="Genomic_DNA"/>
</dbReference>
<dbReference type="Pfam" id="PF00069">
    <property type="entry name" value="Pkinase"/>
    <property type="match status" value="1"/>
</dbReference>
<dbReference type="PROSITE" id="PS50011">
    <property type="entry name" value="PROTEIN_KINASE_DOM"/>
    <property type="match status" value="1"/>
</dbReference>
<dbReference type="SUPFAM" id="SSF56112">
    <property type="entry name" value="Protein kinase-like (PK-like)"/>
    <property type="match status" value="1"/>
</dbReference>
<evidence type="ECO:0000256" key="1">
    <source>
        <dbReference type="ARBA" id="ARBA00022527"/>
    </source>
</evidence>
<dbReference type="InterPro" id="IPR046349">
    <property type="entry name" value="C1-like_sf"/>
</dbReference>
<evidence type="ECO:0000256" key="2">
    <source>
        <dbReference type="ARBA" id="ARBA00022679"/>
    </source>
</evidence>
<organism evidence="7 8">
    <name type="scientific">Cetraspora pellucida</name>
    <dbReference type="NCBI Taxonomy" id="1433469"/>
    <lineage>
        <taxon>Eukaryota</taxon>
        <taxon>Fungi</taxon>
        <taxon>Fungi incertae sedis</taxon>
        <taxon>Mucoromycota</taxon>
        <taxon>Glomeromycotina</taxon>
        <taxon>Glomeromycetes</taxon>
        <taxon>Diversisporales</taxon>
        <taxon>Gigasporaceae</taxon>
        <taxon>Cetraspora</taxon>
    </lineage>
</organism>
<evidence type="ECO:0000256" key="4">
    <source>
        <dbReference type="ARBA" id="ARBA00022777"/>
    </source>
</evidence>
<keyword evidence="5" id="KW-0067">ATP-binding</keyword>
<dbReference type="Gene3D" id="1.10.510.10">
    <property type="entry name" value="Transferase(Phosphotransferase) domain 1"/>
    <property type="match status" value="1"/>
</dbReference>
<evidence type="ECO:0000256" key="5">
    <source>
        <dbReference type="ARBA" id="ARBA00022840"/>
    </source>
</evidence>
<dbReference type="InterPro" id="IPR011009">
    <property type="entry name" value="Kinase-like_dom_sf"/>
</dbReference>
<keyword evidence="1" id="KW-0723">Serine/threonine-protein kinase</keyword>
<dbReference type="GO" id="GO:0004674">
    <property type="term" value="F:protein serine/threonine kinase activity"/>
    <property type="evidence" value="ECO:0007669"/>
    <property type="project" value="UniProtKB-KW"/>
</dbReference>
<accession>A0A9N9K4I5</accession>
<proteinExistence type="predicted"/>
<evidence type="ECO:0000313" key="8">
    <source>
        <dbReference type="Proteomes" id="UP000789759"/>
    </source>
</evidence>
<reference evidence="7" key="1">
    <citation type="submission" date="2021-06" db="EMBL/GenBank/DDBJ databases">
        <authorList>
            <person name="Kallberg Y."/>
            <person name="Tangrot J."/>
            <person name="Rosling A."/>
        </authorList>
    </citation>
    <scope>NUCLEOTIDE SEQUENCE</scope>
    <source>
        <strain evidence="7">FL966</strain>
    </source>
</reference>
<evidence type="ECO:0000256" key="3">
    <source>
        <dbReference type="ARBA" id="ARBA00022741"/>
    </source>
</evidence>
<comment type="caution">
    <text evidence="7">The sequence shown here is derived from an EMBL/GenBank/DDBJ whole genome shotgun (WGS) entry which is preliminary data.</text>
</comment>